<keyword evidence="5" id="KW-1185">Reference proteome</keyword>
<evidence type="ECO:0000313" key="5">
    <source>
        <dbReference type="Proteomes" id="UP000005096"/>
    </source>
</evidence>
<dbReference type="PANTHER" id="PTHR30303">
    <property type="entry name" value="HYDROGENASE ISOENZYMES FORMATION PROTEIN HYPE"/>
    <property type="match status" value="1"/>
</dbReference>
<dbReference type="Gene3D" id="3.30.1330.10">
    <property type="entry name" value="PurM-like, N-terminal domain"/>
    <property type="match status" value="1"/>
</dbReference>
<dbReference type="eggNOG" id="COG0309">
    <property type="taxonomic scope" value="Bacteria"/>
</dbReference>
<dbReference type="InterPro" id="IPR036921">
    <property type="entry name" value="PurM-like_N_sf"/>
</dbReference>
<evidence type="ECO:0000259" key="3">
    <source>
        <dbReference type="Pfam" id="PF02769"/>
    </source>
</evidence>
<evidence type="ECO:0000259" key="2">
    <source>
        <dbReference type="Pfam" id="PF00586"/>
    </source>
</evidence>
<protein>
    <submittedName>
        <fullName evidence="4">AIR synthase related protein</fullName>
    </submittedName>
</protein>
<dbReference type="AlphaFoldDB" id="E3CUI7"/>
<accession>E3CUI7</accession>
<dbReference type="Gene3D" id="3.90.650.10">
    <property type="entry name" value="PurM-like C-terminal domain"/>
    <property type="match status" value="1"/>
</dbReference>
<dbReference type="InterPro" id="IPR036676">
    <property type="entry name" value="PurM-like_C_sf"/>
</dbReference>
<dbReference type="SUPFAM" id="SSF55326">
    <property type="entry name" value="PurM N-terminal domain-like"/>
    <property type="match status" value="1"/>
</dbReference>
<sequence>MNSMPSGKLAPESLERCVLHFGGATRPELVVGPAVGEDAAVIRWPDGKFLVFTSDPIVGAGAGAGRLLVQVNANDVASKGGEPAFLAVTLILPPSLGEAGACSLMTEIHGACAELGIAVAGGHTEFNDRYDRPVLMGAMIGMADRVLSARDIRPGDRLLATKHLAIEGLSILAQDRPDLLEPCMDRGELMEVASWGALTSVVPEARALRDLARFLHDPTEGGFWGGVSEMERLAGHRFRVEEDRVPLHPLTLRAAERLGFDPLHLIASGSLLAVLPPEALEEAGKRLDDLGIPWASVGEVAQEAFHGDVSTREELWGLLRRPLEVRS</sequence>
<dbReference type="OrthoDB" id="153904at2"/>
<dbReference type="InterPro" id="IPR010918">
    <property type="entry name" value="PurM-like_C_dom"/>
</dbReference>
<dbReference type="HOGENOM" id="CLU_041631_0_0_0"/>
<dbReference type="InterPro" id="IPR011854">
    <property type="entry name" value="HypE"/>
</dbReference>
<dbReference type="PANTHER" id="PTHR30303:SF4">
    <property type="entry name" value="HYDROGENASE EXPRESSION_FORMATION PROTEIN HYPE"/>
    <property type="match status" value="1"/>
</dbReference>
<dbReference type="Proteomes" id="UP000005096">
    <property type="component" value="Chromosome"/>
</dbReference>
<evidence type="ECO:0000256" key="1">
    <source>
        <dbReference type="ARBA" id="ARBA00006243"/>
    </source>
</evidence>
<feature type="domain" description="PurM-like N-terminal" evidence="2">
    <location>
        <begin position="36"/>
        <end position="142"/>
    </location>
</feature>
<comment type="similarity">
    <text evidence="1">Belongs to the HypE family.</text>
</comment>
<dbReference type="PaxDb" id="584708-Apau_1584"/>
<dbReference type="InterPro" id="IPR016188">
    <property type="entry name" value="PurM-like_N"/>
</dbReference>
<dbReference type="GO" id="GO:0051604">
    <property type="term" value="P:protein maturation"/>
    <property type="evidence" value="ECO:0007669"/>
    <property type="project" value="TreeGrafter"/>
</dbReference>
<dbReference type="RefSeq" id="WP_006301221.1">
    <property type="nucleotide sequence ID" value="NZ_CM001022.1"/>
</dbReference>
<dbReference type="Pfam" id="PF02769">
    <property type="entry name" value="AIRS_C"/>
    <property type="match status" value="1"/>
</dbReference>
<evidence type="ECO:0000313" key="4">
    <source>
        <dbReference type="EMBL" id="EFQ24003.1"/>
    </source>
</evidence>
<proteinExistence type="inferred from homology"/>
<dbReference type="EMBL" id="CM001022">
    <property type="protein sequence ID" value="EFQ24003.1"/>
    <property type="molecule type" value="Genomic_DNA"/>
</dbReference>
<organism evidence="4 5">
    <name type="scientific">Aminomonas paucivorans DSM 12260</name>
    <dbReference type="NCBI Taxonomy" id="584708"/>
    <lineage>
        <taxon>Bacteria</taxon>
        <taxon>Thermotogati</taxon>
        <taxon>Synergistota</taxon>
        <taxon>Synergistia</taxon>
        <taxon>Synergistales</taxon>
        <taxon>Synergistaceae</taxon>
        <taxon>Aminomonas</taxon>
    </lineage>
</organism>
<dbReference type="SUPFAM" id="SSF56042">
    <property type="entry name" value="PurM C-terminal domain-like"/>
    <property type="match status" value="1"/>
</dbReference>
<feature type="domain" description="PurM-like C-terminal" evidence="3">
    <location>
        <begin position="153"/>
        <end position="303"/>
    </location>
</feature>
<dbReference type="STRING" id="584708.Apau_1584"/>
<gene>
    <name evidence="4" type="ORF">Apau_1584</name>
</gene>
<reference evidence="4 5" key="1">
    <citation type="journal article" date="2010" name="Stand. Genomic Sci.">
        <title>Non-contiguous finished genome sequence of Aminomonas paucivorans type strain (GLU-3).</title>
        <authorList>
            <person name="Pitluck S."/>
            <person name="Yasawong M."/>
            <person name="Held B."/>
            <person name="Lapidus A."/>
            <person name="Nolan M."/>
            <person name="Copeland A."/>
            <person name="Lucas S."/>
            <person name="Del Rio T.G."/>
            <person name="Tice H."/>
            <person name="Cheng J.F."/>
            <person name="Chertkov O."/>
            <person name="Goodwin L."/>
            <person name="Tapia R."/>
            <person name="Han C."/>
            <person name="Liolios K."/>
            <person name="Ivanova N."/>
            <person name="Mavromatis K."/>
            <person name="Ovchinnikova G."/>
            <person name="Pati A."/>
            <person name="Chen A."/>
            <person name="Palaniappan K."/>
            <person name="Land M."/>
            <person name="Hauser L."/>
            <person name="Chang Y.J."/>
            <person name="Jeffries C.D."/>
            <person name="Pukall R."/>
            <person name="Spring S."/>
            <person name="Rohde M."/>
            <person name="Sikorski J."/>
            <person name="Goker M."/>
            <person name="Woyke T."/>
            <person name="Bristow J."/>
            <person name="Eisen J.A."/>
            <person name="Markowitz V."/>
            <person name="Hugenholtz P."/>
            <person name="Kyrpides N.C."/>
            <person name="Klenk H.P."/>
        </authorList>
    </citation>
    <scope>NUCLEOTIDE SEQUENCE [LARGE SCALE GENOMIC DNA]</scope>
    <source>
        <strain evidence="4 5">DSM 12260</strain>
    </source>
</reference>
<dbReference type="Pfam" id="PF00586">
    <property type="entry name" value="AIRS"/>
    <property type="match status" value="1"/>
</dbReference>
<name>E3CUI7_9BACT</name>